<keyword evidence="4" id="KW-0648">Protein biosynthesis</keyword>
<keyword evidence="7" id="KW-1185">Reference proteome</keyword>
<keyword evidence="1" id="KW-0963">Cytoplasm</keyword>
<proteinExistence type="predicted"/>
<keyword evidence="2" id="KW-0396">Initiation factor</keyword>
<evidence type="ECO:0000256" key="5">
    <source>
        <dbReference type="ARBA" id="ARBA00033202"/>
    </source>
</evidence>
<dbReference type="STRING" id="34508.A0A4U8UPG0"/>
<comment type="caution">
    <text evidence="6">The sequence shown here is derived from an EMBL/GenBank/DDBJ whole genome shotgun (WGS) entry which is preliminary data.</text>
</comment>
<evidence type="ECO:0000256" key="3">
    <source>
        <dbReference type="ARBA" id="ARBA00022884"/>
    </source>
</evidence>
<dbReference type="GO" id="GO:0003723">
    <property type="term" value="F:RNA binding"/>
    <property type="evidence" value="ECO:0007669"/>
    <property type="project" value="UniProtKB-KW"/>
</dbReference>
<name>A0A4U8UPG0_STECR</name>
<evidence type="ECO:0000256" key="2">
    <source>
        <dbReference type="ARBA" id="ARBA00022540"/>
    </source>
</evidence>
<dbReference type="Proteomes" id="UP000298663">
    <property type="component" value="Chromosome X"/>
</dbReference>
<dbReference type="PANTHER" id="PTHR12399">
    <property type="entry name" value="EUKARYOTIC TRANSLATION INITIATION FACTOR 3 SUBUNIT 7"/>
    <property type="match status" value="1"/>
</dbReference>
<reference evidence="6 7" key="2">
    <citation type="journal article" date="2019" name="G3 (Bethesda)">
        <title>Hybrid Assembly of the Genome of the Entomopathogenic Nematode Steinernema carpocapsae Identifies the X-Chromosome.</title>
        <authorList>
            <person name="Serra L."/>
            <person name="Macchietto M."/>
            <person name="Macias-Munoz A."/>
            <person name="McGill C.J."/>
            <person name="Rodriguez I.M."/>
            <person name="Rodriguez B."/>
            <person name="Murad R."/>
            <person name="Mortazavi A."/>
        </authorList>
    </citation>
    <scope>NUCLEOTIDE SEQUENCE [LARGE SCALE GENOMIC DNA]</scope>
    <source>
        <strain evidence="6 7">ALL</strain>
    </source>
</reference>
<dbReference type="GO" id="GO:0005852">
    <property type="term" value="C:eukaryotic translation initiation factor 3 complex"/>
    <property type="evidence" value="ECO:0007669"/>
    <property type="project" value="InterPro"/>
</dbReference>
<gene>
    <name evidence="6" type="ORF">L596_002164</name>
</gene>
<keyword evidence="3" id="KW-0694">RNA-binding</keyword>
<evidence type="ECO:0000313" key="6">
    <source>
        <dbReference type="EMBL" id="TMS34609.1"/>
    </source>
</evidence>
<reference evidence="6 7" key="1">
    <citation type="journal article" date="2015" name="Genome Biol.">
        <title>Comparative genomics of Steinernema reveals deeply conserved gene regulatory networks.</title>
        <authorList>
            <person name="Dillman A.R."/>
            <person name="Macchietto M."/>
            <person name="Porter C.F."/>
            <person name="Rogers A."/>
            <person name="Williams B."/>
            <person name="Antoshechkin I."/>
            <person name="Lee M.M."/>
            <person name="Goodwin Z."/>
            <person name="Lu X."/>
            <person name="Lewis E.E."/>
            <person name="Goodrich-Blair H."/>
            <person name="Stock S.P."/>
            <person name="Adams B.J."/>
            <person name="Sternberg P.W."/>
            <person name="Mortazavi A."/>
        </authorList>
    </citation>
    <scope>NUCLEOTIDE SEQUENCE [LARGE SCALE GENOMIC DNA]</scope>
    <source>
        <strain evidence="6 7">ALL</strain>
    </source>
</reference>
<dbReference type="PANTHER" id="PTHR12399:SF0">
    <property type="entry name" value="EUKARYOTIC TRANSLATION INITIATION FACTOR 3 SUBUNIT D"/>
    <property type="match status" value="1"/>
</dbReference>
<organism evidence="6 7">
    <name type="scientific">Steinernema carpocapsae</name>
    <name type="common">Entomopathogenic nematode</name>
    <dbReference type="NCBI Taxonomy" id="34508"/>
    <lineage>
        <taxon>Eukaryota</taxon>
        <taxon>Metazoa</taxon>
        <taxon>Ecdysozoa</taxon>
        <taxon>Nematoda</taxon>
        <taxon>Chromadorea</taxon>
        <taxon>Rhabditida</taxon>
        <taxon>Tylenchina</taxon>
        <taxon>Panagrolaimomorpha</taxon>
        <taxon>Strongyloidoidea</taxon>
        <taxon>Steinernematidae</taxon>
        <taxon>Steinernema</taxon>
    </lineage>
</organism>
<dbReference type="Pfam" id="PF05091">
    <property type="entry name" value="eIF-3_zeta"/>
    <property type="match status" value="1"/>
</dbReference>
<protein>
    <recommendedName>
        <fullName evidence="5">Eukaryotic translation initiation factor 3 subunit p66</fullName>
    </recommendedName>
</protein>
<dbReference type="EMBL" id="AZBU02000001">
    <property type="protein sequence ID" value="TMS34609.1"/>
    <property type="molecule type" value="Genomic_DNA"/>
</dbReference>
<evidence type="ECO:0000256" key="1">
    <source>
        <dbReference type="ARBA" id="ARBA00022490"/>
    </source>
</evidence>
<dbReference type="EMBL" id="CM016762">
    <property type="protein sequence ID" value="TMS34609.1"/>
    <property type="molecule type" value="Genomic_DNA"/>
</dbReference>
<evidence type="ECO:0000313" key="7">
    <source>
        <dbReference type="Proteomes" id="UP000298663"/>
    </source>
</evidence>
<evidence type="ECO:0000256" key="4">
    <source>
        <dbReference type="ARBA" id="ARBA00022917"/>
    </source>
</evidence>
<dbReference type="OrthoDB" id="16538at2759"/>
<dbReference type="GO" id="GO:0003743">
    <property type="term" value="F:translation initiation factor activity"/>
    <property type="evidence" value="ECO:0007669"/>
    <property type="project" value="UniProtKB-KW"/>
</dbReference>
<accession>A0A4U8UPG0</accession>
<sequence length="455" mass="52376">MSLPKIEIDSILKNSGGWGPSANAKFTTEQDQLFRSMPFQQFNKCDRIGRVADWLGVDRYYKRTDGRDRYNERMYGSSANAGQQFDYIHENDEQHFQLVDTSKPQRTTQKPYRKNFQFRKLLQTNLERQEAARFTQNQKLKRSIAKEQMRAYKLWQRRGRGANARPGGRRWNDRITGKSRQASVQVHHEWRLYERMDFTRLVKLSLPNVEGGQDIEGHRYGTLHYYDKNIDRVSVKNPVNLQVCGGSFCNVTTTDDPVMQKLAQEDAGNVFATDIILATLMSANRSVYSWDIIAHRVGNKLFFDRRDTSGFSNPVDALTVSETSVDPPGFDAAGINNARDLATEALYINQNFRRQVLKRNEDTYKFENESIPFDDEESNADIETAFRYRRFTLGNDKDGNPIRLVCRTEHDAVQTGVNGETQFVTIKAFKTARSPEALTGAASSTRRKEPFWPLS</sequence>
<dbReference type="InterPro" id="IPR007783">
    <property type="entry name" value="eIF3d"/>
</dbReference>
<dbReference type="AlphaFoldDB" id="A0A4U8UPG0"/>